<dbReference type="AlphaFoldDB" id="A0A6D2HMR8"/>
<dbReference type="EMBL" id="CACVBM020000333">
    <property type="protein sequence ID" value="CAA7017849.1"/>
    <property type="molecule type" value="Genomic_DNA"/>
</dbReference>
<keyword evidence="3" id="KW-1185">Reference proteome</keyword>
<proteinExistence type="predicted"/>
<accession>A0A6D2HMR8</accession>
<reference evidence="2" key="1">
    <citation type="submission" date="2020-01" db="EMBL/GenBank/DDBJ databases">
        <authorList>
            <person name="Mishra B."/>
        </authorList>
    </citation>
    <scope>NUCLEOTIDE SEQUENCE [LARGE SCALE GENOMIC DNA]</scope>
</reference>
<gene>
    <name evidence="2" type="ORF">MERR_LOCUS5084</name>
</gene>
<feature type="region of interest" description="Disordered" evidence="1">
    <location>
        <begin position="81"/>
        <end position="113"/>
    </location>
</feature>
<name>A0A6D2HMR8_9BRAS</name>
<dbReference type="Proteomes" id="UP000467841">
    <property type="component" value="Unassembled WGS sequence"/>
</dbReference>
<comment type="caution">
    <text evidence="2">The sequence shown here is derived from an EMBL/GenBank/DDBJ whole genome shotgun (WGS) entry which is preliminary data.</text>
</comment>
<evidence type="ECO:0000313" key="2">
    <source>
        <dbReference type="EMBL" id="CAA7017849.1"/>
    </source>
</evidence>
<evidence type="ECO:0000313" key="3">
    <source>
        <dbReference type="Proteomes" id="UP000467841"/>
    </source>
</evidence>
<evidence type="ECO:0000256" key="1">
    <source>
        <dbReference type="SAM" id="MobiDB-lite"/>
    </source>
</evidence>
<sequence length="113" mass="12353">MSPLPLGVGHNALIFNHPEKESYPFRFSRSPNSSKKELHILAWCLVSEVPYSRQFDVSGATSSSGLNNDLVESHLSDQNLINLPSPKIQPRPSKTTSLIPTMTLSMSTTSGSL</sequence>
<organism evidence="2 3">
    <name type="scientific">Microthlaspi erraticum</name>
    <dbReference type="NCBI Taxonomy" id="1685480"/>
    <lineage>
        <taxon>Eukaryota</taxon>
        <taxon>Viridiplantae</taxon>
        <taxon>Streptophyta</taxon>
        <taxon>Embryophyta</taxon>
        <taxon>Tracheophyta</taxon>
        <taxon>Spermatophyta</taxon>
        <taxon>Magnoliopsida</taxon>
        <taxon>eudicotyledons</taxon>
        <taxon>Gunneridae</taxon>
        <taxon>Pentapetalae</taxon>
        <taxon>rosids</taxon>
        <taxon>malvids</taxon>
        <taxon>Brassicales</taxon>
        <taxon>Brassicaceae</taxon>
        <taxon>Coluteocarpeae</taxon>
        <taxon>Microthlaspi</taxon>
    </lineage>
</organism>
<feature type="compositionally biased region" description="Low complexity" evidence="1">
    <location>
        <begin position="95"/>
        <end position="113"/>
    </location>
</feature>
<protein>
    <submittedName>
        <fullName evidence="2">Uncharacterized protein</fullName>
    </submittedName>
</protein>